<organism evidence="1 2">
    <name type="scientific">Vibrio mediterranei</name>
    <dbReference type="NCBI Taxonomy" id="689"/>
    <lineage>
        <taxon>Bacteria</taxon>
        <taxon>Pseudomonadati</taxon>
        <taxon>Pseudomonadota</taxon>
        <taxon>Gammaproteobacteria</taxon>
        <taxon>Vibrionales</taxon>
        <taxon>Vibrionaceae</taxon>
        <taxon>Vibrio</taxon>
    </lineage>
</organism>
<evidence type="ECO:0000313" key="2">
    <source>
        <dbReference type="Proteomes" id="UP000197092"/>
    </source>
</evidence>
<dbReference type="InterPro" id="IPR014988">
    <property type="entry name" value="Uncharacterised_YqcI/YcgG"/>
</dbReference>
<dbReference type="NCBIfam" id="NF041366">
    <property type="entry name" value="GntA_guanitoxin"/>
    <property type="match status" value="1"/>
</dbReference>
<proteinExistence type="predicted"/>
<accession>A0AAN1KQU1</accession>
<evidence type="ECO:0000313" key="1">
    <source>
        <dbReference type="EMBL" id="ASI92907.1"/>
    </source>
</evidence>
<name>A0AAN1KQU1_9VIBR</name>
<evidence type="ECO:0008006" key="3">
    <source>
        <dbReference type="Google" id="ProtNLM"/>
    </source>
</evidence>
<dbReference type="PANTHER" id="PTHR40045:SF1">
    <property type="entry name" value="YQCI_YCGG FAMILY PROTEIN"/>
    <property type="match status" value="1"/>
</dbReference>
<dbReference type="AlphaFoldDB" id="A0AAN1KQU1"/>
<dbReference type="Proteomes" id="UP000197092">
    <property type="component" value="Chromosome 2"/>
</dbReference>
<sequence length="224" mass="25880">MHLDRTNNTNNKYIFELLLDFINSEQFACVGAKTAAALDSITHYDCQCVEQELTSVYRALETFTKDIAKNSGLNSTFVATFSGEKVFRNEGFEKFLWKMLKQLHEIDFSRGYKWSALCDRDVTSNKFAFSLVEHPFFIVGLNPDSERISRRFSFPAIAFNSHVQFEELKSMGIYSKMQHEIRKREIIIQGSINPMLSNFGDTSEARQYSGNKVTSNWKCPFNNR</sequence>
<dbReference type="PANTHER" id="PTHR40045">
    <property type="entry name" value="YCGG FAMILY PROTEIN"/>
    <property type="match status" value="1"/>
</dbReference>
<dbReference type="EMBL" id="CP018309">
    <property type="protein sequence ID" value="ASI92907.1"/>
    <property type="molecule type" value="Genomic_DNA"/>
</dbReference>
<protein>
    <recommendedName>
        <fullName evidence="3">YqcI/YcgG family protein</fullName>
    </recommendedName>
</protein>
<gene>
    <name evidence="1" type="ORF">BSZ05_24415</name>
</gene>
<dbReference type="KEGG" id="vsh:BSZ05_24415"/>
<reference evidence="2" key="1">
    <citation type="submission" date="2016-12" db="EMBL/GenBank/DDBJ databases">
        <title>Comparative genomic analysis reveals the diversity, evolution, and environmental adaptation strategies of the genus Vibrio.</title>
        <authorList>
            <person name="Lin H."/>
            <person name="Wang X."/>
            <person name="Zhang X.-H."/>
        </authorList>
    </citation>
    <scope>NUCLEOTIDE SEQUENCE [LARGE SCALE GENOMIC DNA]</scope>
    <source>
        <strain evidence="2">QT6D1</strain>
    </source>
</reference>
<dbReference type="Pfam" id="PF08892">
    <property type="entry name" value="YqcI_YcgG"/>
    <property type="match status" value="1"/>
</dbReference>